<feature type="transmembrane region" description="Helical" evidence="3">
    <location>
        <begin position="67"/>
        <end position="87"/>
    </location>
</feature>
<keyword evidence="3" id="KW-1133">Transmembrane helix</keyword>
<dbReference type="InterPro" id="IPR000462">
    <property type="entry name" value="CDP-OH_P_trans"/>
</dbReference>
<evidence type="ECO:0000313" key="4">
    <source>
        <dbReference type="EMBL" id="RXG12354.1"/>
    </source>
</evidence>
<feature type="transmembrane region" description="Helical" evidence="3">
    <location>
        <begin position="7"/>
        <end position="27"/>
    </location>
</feature>
<dbReference type="GO" id="GO:0016020">
    <property type="term" value="C:membrane"/>
    <property type="evidence" value="ECO:0007669"/>
    <property type="project" value="InterPro"/>
</dbReference>
<dbReference type="Gene3D" id="1.20.120.1760">
    <property type="match status" value="1"/>
</dbReference>
<gene>
    <name evidence="4" type="ORF">DSM04_107125</name>
</gene>
<dbReference type="GO" id="GO:0016780">
    <property type="term" value="F:phosphotransferase activity, for other substituted phosphate groups"/>
    <property type="evidence" value="ECO:0007669"/>
    <property type="project" value="InterPro"/>
</dbReference>
<dbReference type="PROSITE" id="PS00379">
    <property type="entry name" value="CDP_ALCOHOL_P_TRANSF"/>
    <property type="match status" value="1"/>
</dbReference>
<proteinExistence type="inferred from homology"/>
<dbReference type="InterPro" id="IPR048254">
    <property type="entry name" value="CDP_ALCOHOL_P_TRANSF_CS"/>
</dbReference>
<dbReference type="Pfam" id="PF01066">
    <property type="entry name" value="CDP-OH_P_transf"/>
    <property type="match status" value="1"/>
</dbReference>
<evidence type="ECO:0000256" key="2">
    <source>
        <dbReference type="RuleBase" id="RU003750"/>
    </source>
</evidence>
<feature type="transmembrane region" description="Helical" evidence="3">
    <location>
        <begin position="33"/>
        <end position="55"/>
    </location>
</feature>
<accession>A0A4Q0NPT1</accession>
<name>A0A4Q0NPT1_9FLAO</name>
<organism evidence="4 5">
    <name type="scientific">Leeuwenhoekiella aestuarii</name>
    <dbReference type="NCBI Taxonomy" id="2249426"/>
    <lineage>
        <taxon>Bacteria</taxon>
        <taxon>Pseudomonadati</taxon>
        <taxon>Bacteroidota</taxon>
        <taxon>Flavobacteriia</taxon>
        <taxon>Flavobacteriales</taxon>
        <taxon>Flavobacteriaceae</taxon>
        <taxon>Leeuwenhoekiella</taxon>
    </lineage>
</organism>
<keyword evidence="1 2" id="KW-0808">Transferase</keyword>
<dbReference type="InterPro" id="IPR043130">
    <property type="entry name" value="CDP-OH_PTrfase_TM_dom"/>
</dbReference>
<dbReference type="Proteomes" id="UP000289821">
    <property type="component" value="Unassembled WGS sequence"/>
</dbReference>
<dbReference type="GO" id="GO:0008654">
    <property type="term" value="P:phospholipid biosynthetic process"/>
    <property type="evidence" value="ECO:0007669"/>
    <property type="project" value="InterPro"/>
</dbReference>
<feature type="transmembrane region" description="Helical" evidence="3">
    <location>
        <begin position="107"/>
        <end position="127"/>
    </location>
</feature>
<comment type="similarity">
    <text evidence="2">Belongs to the CDP-alcohol phosphatidyltransferase class-I family.</text>
</comment>
<evidence type="ECO:0000313" key="5">
    <source>
        <dbReference type="Proteomes" id="UP000289821"/>
    </source>
</evidence>
<evidence type="ECO:0000256" key="3">
    <source>
        <dbReference type="SAM" id="Phobius"/>
    </source>
</evidence>
<protein>
    <submittedName>
        <fullName evidence="4">CDP-diacylglycerol--serine O-phosphatidyltransferase</fullName>
    </submittedName>
</protein>
<evidence type="ECO:0000256" key="1">
    <source>
        <dbReference type="ARBA" id="ARBA00022679"/>
    </source>
</evidence>
<feature type="transmembrane region" description="Helical" evidence="3">
    <location>
        <begin position="139"/>
        <end position="161"/>
    </location>
</feature>
<dbReference type="AlphaFoldDB" id="A0A4Q0NPT1"/>
<keyword evidence="3" id="KW-0472">Membrane</keyword>
<feature type="transmembrane region" description="Helical" evidence="3">
    <location>
        <begin position="210"/>
        <end position="238"/>
    </location>
</feature>
<feature type="transmembrane region" description="Helical" evidence="3">
    <location>
        <begin position="173"/>
        <end position="198"/>
    </location>
</feature>
<reference evidence="4 5" key="1">
    <citation type="submission" date="2018-07" db="EMBL/GenBank/DDBJ databases">
        <title>Leeuwenhoekiella genomics.</title>
        <authorList>
            <person name="Tahon G."/>
            <person name="Willems A."/>
        </authorList>
    </citation>
    <scope>NUCLEOTIDE SEQUENCE [LARGE SCALE GENOMIC DNA]</scope>
    <source>
        <strain evidence="4 5">R-50232</strain>
    </source>
</reference>
<dbReference type="EMBL" id="QOVI01000007">
    <property type="protein sequence ID" value="RXG12354.1"/>
    <property type="molecule type" value="Genomic_DNA"/>
</dbReference>
<comment type="caution">
    <text evidence="4">The sequence shown here is derived from an EMBL/GenBank/DDBJ whole genome shotgun (WGS) entry which is preliminary data.</text>
</comment>
<dbReference type="RefSeq" id="WP_128762501.1">
    <property type="nucleotide sequence ID" value="NZ_QOVI01000007.1"/>
</dbReference>
<sequence>MNIKSYIPNAFTMANLFCGMLGAFFAATGHLDYAAYAVVFGVFFDFFDGFFARMFKVEGELGLQLDSLADVVTSGVVPGMVMFQMLHKLEHWNTGERWVEAGMSWESISFIPFLGFAITLASAFRLAKFNIDTRQTTSFIGLPTPANALLILSLPLIVQFQDFELAESLITNTWFLLGLTVLSCYMLNAEIPLFALKFKSWGFAENKVRYGFLLLALILLFWLTFLAIPLIIILYVLLSLVTRNRV</sequence>
<keyword evidence="5" id="KW-1185">Reference proteome</keyword>
<keyword evidence="3" id="KW-0812">Transmembrane</keyword>
<dbReference type="OrthoDB" id="9777147at2"/>